<dbReference type="CDD" id="cd00200">
    <property type="entry name" value="WD40"/>
    <property type="match status" value="2"/>
</dbReference>
<feature type="repeat" description="WD" evidence="3">
    <location>
        <begin position="981"/>
        <end position="1022"/>
    </location>
</feature>
<evidence type="ECO:0000256" key="1">
    <source>
        <dbReference type="ARBA" id="ARBA00022574"/>
    </source>
</evidence>
<feature type="repeat" description="WD" evidence="3">
    <location>
        <begin position="1108"/>
        <end position="1149"/>
    </location>
</feature>
<sequence length="1444" mass="157873">MSFRKKFDEFKSHIDIIKRNERIGRDETPTSSRPSTPVGVAIPNNEPSSSNPPPGQAGTKTRSVSNKLSWAHLKGLLDTLNQGVGASGLGPLKSVVQGLVDCIGIYEDAAQGQRAYVDLQAELEGTFKKLQQLPILSPTVAVSVANICSSIEQEIEYVKDQQARPRKRRLAEAEQDEDNVLACYKRMRDRLQDLPLDISISTLALVEQHTMDNRLRELAPALSARYDLENAPSALGLKRGPCTEGTRIKVLDEICQWVANQDGGNIYWMSGMAGTGKTTIAYSLCKRLDTGPGRMLGASFFCSRSVAECRTVGKIIPSIAYQLAQRSQTFQYALCQAMKDNPDAQATAPILQFESLIVGPLSDPRVRDALPPTLVVAIDALDECDDESSTRQILDVLMTKSKGLPIKFVVSSRPEPIIRKRMENSDRIVLHELDKKDVQKDIKTYLREGLAQMNPSKAEIEGLAERAGVLFIYAATVIRYVGYKDFGRNPRARLNSVLGMANRRGNGETKEIDALYGAILEAAMNDDELEEPDKDDMKLILNTVVCAKSPLTVAALNGLLQLDDVGRVEAALQPLWSVLHVMSPKMTVTTLHASFPDYLTDPERSGGLPWHCDAKAHHCLLAQRCFECIRDTRPQFNICNLESSYLNDDEVEDLDDRTKNAITAELRYAYQYWPSHLNASDSASASSLLEPLERFLSNSFLLWAEVMNLTKAIRAGPADLASAKHWATRHGASTEVTGLIHDAWRFAFTIVLSPISRCTPHIYVSMLPFLPSHSLIRKYYCPMRGMIGVSGTALDQRKALLAQWDVGRCYRAACSPDGTLVALSFSGSISLYGTSNGRKVREISCEYRGGLHCIAFSPDGTRVASGSAGGFIPKWDGGYIRVWDVSNGQVVLDPLVDRKNSIHCIAFSPCGSRIIYGCSNGAIHVLNASTGDLMYAPLVGHSSAVLSIAVTSDDTRIVSGSHDRTIRIWSMQTGRPKLNPITGHTDAVRSVAISPDDRLIVSGSSDCTVRVWDIQTGQALLEPFILTAAVCSVAISPSGAHISAGLYKGTIHTWDSTTGEAISAPLQARGSDIIMLSYSSDGTRLLSYAPPNLCLFDAQSVTEPLSSLPGHSKGVISIDISPDGKQIVSGSDDTTLCLWDPITGELTCSPLTGHSGGIDIVRYSGCGSRILSCSRDKTLRQWDAQTGDAIDVIQLDTQTVDQNDVYPMFNAAVYSPDRAYIATITSGGNLCIWDSITGIMLKKLMEQAHGGGVAFCPDGTILFVGQVNRAVQTWNVQTGQLIYCTTHQYPRLCKFDFSPSKLHWAIALEVKPYRDYWIFYQSTTQYKINATAFSDCHSDTITSIRFSPDGAYLVSGSQDMAVHVWDVNTEASVFGPLVGHTDWVNSVAYSPDGQYVASASRDRSIRIWDVSTEPDLSPVSIAISHCAGLVNVYDMSLCSFQIGN</sequence>
<feature type="repeat" description="WD" evidence="3">
    <location>
        <begin position="1334"/>
        <end position="1375"/>
    </location>
</feature>
<dbReference type="Gene3D" id="2.130.10.10">
    <property type="entry name" value="YVTN repeat-like/Quinoprotein amine dehydrogenase"/>
    <property type="match status" value="5"/>
</dbReference>
<feature type="repeat" description="WD" evidence="3">
    <location>
        <begin position="1151"/>
        <end position="1192"/>
    </location>
</feature>
<feature type="compositionally biased region" description="Basic and acidic residues" evidence="4">
    <location>
        <begin position="19"/>
        <end position="28"/>
    </location>
</feature>
<evidence type="ECO:0000256" key="2">
    <source>
        <dbReference type="ARBA" id="ARBA00022737"/>
    </source>
</evidence>
<keyword evidence="1 3" id="KW-0853">WD repeat</keyword>
<accession>A0A8H3D2I3</accession>
<dbReference type="InterPro" id="IPR019775">
    <property type="entry name" value="WD40_repeat_CS"/>
</dbReference>
<feature type="domain" description="Nephrocystin 3-like N-terminal" evidence="5">
    <location>
        <begin position="252"/>
        <end position="413"/>
    </location>
</feature>
<dbReference type="InterPro" id="IPR027417">
    <property type="entry name" value="P-loop_NTPase"/>
</dbReference>
<dbReference type="PRINTS" id="PR00320">
    <property type="entry name" value="GPROTEINBRPT"/>
</dbReference>
<dbReference type="SUPFAM" id="SSF52540">
    <property type="entry name" value="P-loop containing nucleoside triphosphate hydrolases"/>
    <property type="match status" value="1"/>
</dbReference>
<dbReference type="PROSITE" id="PS00678">
    <property type="entry name" value="WD_REPEATS_1"/>
    <property type="match status" value="3"/>
</dbReference>
<feature type="repeat" description="WD" evidence="3">
    <location>
        <begin position="1377"/>
        <end position="1418"/>
    </location>
</feature>
<proteinExistence type="predicted"/>
<dbReference type="PANTHER" id="PTHR19848:SF8">
    <property type="entry name" value="F-BOX AND WD REPEAT DOMAIN CONTAINING 7"/>
    <property type="match status" value="1"/>
</dbReference>
<protein>
    <recommendedName>
        <fullName evidence="5">Nephrocystin 3-like N-terminal domain-containing protein</fullName>
    </recommendedName>
</protein>
<evidence type="ECO:0000313" key="7">
    <source>
        <dbReference type="Proteomes" id="UP000663843"/>
    </source>
</evidence>
<dbReference type="PROSITE" id="PS50082">
    <property type="entry name" value="WD_REPEATS_2"/>
    <property type="match status" value="6"/>
</dbReference>
<reference evidence="6" key="1">
    <citation type="submission" date="2021-01" db="EMBL/GenBank/DDBJ databases">
        <authorList>
            <person name="Kaushik A."/>
        </authorList>
    </citation>
    <scope>NUCLEOTIDE SEQUENCE</scope>
    <source>
        <strain evidence="6">AG2-2IIIB</strain>
    </source>
</reference>
<dbReference type="PANTHER" id="PTHR19848">
    <property type="entry name" value="WD40 REPEAT PROTEIN"/>
    <property type="match status" value="1"/>
</dbReference>
<dbReference type="Pfam" id="PF24883">
    <property type="entry name" value="NPHP3_N"/>
    <property type="match status" value="1"/>
</dbReference>
<dbReference type="SMART" id="SM00320">
    <property type="entry name" value="WD40"/>
    <property type="match status" value="12"/>
</dbReference>
<dbReference type="Proteomes" id="UP000663843">
    <property type="component" value="Unassembled WGS sequence"/>
</dbReference>
<feature type="region of interest" description="Disordered" evidence="4">
    <location>
        <begin position="19"/>
        <end position="63"/>
    </location>
</feature>
<name>A0A8H3D2I3_9AGAM</name>
<dbReference type="SUPFAM" id="SSF50998">
    <property type="entry name" value="Quinoprotein alcohol dehydrogenase-like"/>
    <property type="match status" value="1"/>
</dbReference>
<dbReference type="InterPro" id="IPR015943">
    <property type="entry name" value="WD40/YVTN_repeat-like_dom_sf"/>
</dbReference>
<gene>
    <name evidence="6" type="ORF">RDB_LOCUS146575</name>
</gene>
<comment type="caution">
    <text evidence="6">The sequence shown here is derived from an EMBL/GenBank/DDBJ whole genome shotgun (WGS) entry which is preliminary data.</text>
</comment>
<keyword evidence="2" id="KW-0677">Repeat</keyword>
<feature type="repeat" description="WD" evidence="3">
    <location>
        <begin position="938"/>
        <end position="979"/>
    </location>
</feature>
<evidence type="ECO:0000313" key="6">
    <source>
        <dbReference type="EMBL" id="CAE6506733.1"/>
    </source>
</evidence>
<dbReference type="Pfam" id="PF00400">
    <property type="entry name" value="WD40"/>
    <property type="match status" value="8"/>
</dbReference>
<dbReference type="EMBL" id="CAJMWT010005502">
    <property type="protein sequence ID" value="CAE6506733.1"/>
    <property type="molecule type" value="Genomic_DNA"/>
</dbReference>
<evidence type="ECO:0000256" key="3">
    <source>
        <dbReference type="PROSITE-ProRule" id="PRU00221"/>
    </source>
</evidence>
<dbReference type="Gene3D" id="3.40.50.300">
    <property type="entry name" value="P-loop containing nucleotide triphosphate hydrolases"/>
    <property type="match status" value="1"/>
</dbReference>
<evidence type="ECO:0000256" key="4">
    <source>
        <dbReference type="SAM" id="MobiDB-lite"/>
    </source>
</evidence>
<dbReference type="SUPFAM" id="SSF63829">
    <property type="entry name" value="Calcium-dependent phosphotriesterase"/>
    <property type="match status" value="1"/>
</dbReference>
<dbReference type="PROSITE" id="PS50294">
    <property type="entry name" value="WD_REPEATS_REGION"/>
    <property type="match status" value="6"/>
</dbReference>
<dbReference type="InterPro" id="IPR011047">
    <property type="entry name" value="Quinoprotein_ADH-like_sf"/>
</dbReference>
<evidence type="ECO:0000259" key="5">
    <source>
        <dbReference type="Pfam" id="PF24883"/>
    </source>
</evidence>
<dbReference type="InterPro" id="IPR056884">
    <property type="entry name" value="NPHP3-like_N"/>
</dbReference>
<dbReference type="InterPro" id="IPR001680">
    <property type="entry name" value="WD40_rpt"/>
</dbReference>
<dbReference type="InterPro" id="IPR020472">
    <property type="entry name" value="WD40_PAC1"/>
</dbReference>
<organism evidence="6 7">
    <name type="scientific">Rhizoctonia solani</name>
    <dbReference type="NCBI Taxonomy" id="456999"/>
    <lineage>
        <taxon>Eukaryota</taxon>
        <taxon>Fungi</taxon>
        <taxon>Dikarya</taxon>
        <taxon>Basidiomycota</taxon>
        <taxon>Agaricomycotina</taxon>
        <taxon>Agaricomycetes</taxon>
        <taxon>Cantharellales</taxon>
        <taxon>Ceratobasidiaceae</taxon>
        <taxon>Rhizoctonia</taxon>
    </lineage>
</organism>